<proteinExistence type="predicted"/>
<dbReference type="PaxDb" id="3880-AES87978"/>
<keyword evidence="1" id="KW-1133">Transmembrane helix</keyword>
<dbReference type="HOGENOM" id="CLU_2254128_0_0_1"/>
<evidence type="ECO:0000256" key="1">
    <source>
        <dbReference type="SAM" id="Phobius"/>
    </source>
</evidence>
<reference evidence="3" key="3">
    <citation type="submission" date="2015-04" db="UniProtKB">
        <authorList>
            <consortium name="EnsemblPlants"/>
        </authorList>
    </citation>
    <scope>IDENTIFICATION</scope>
    <source>
        <strain evidence="3">cv. Jemalong A17</strain>
    </source>
</reference>
<sequence>MTFGRKTTGLMFLLQKLYIFPAKLLALRILILKLMEILAVLPLRLWNHLKNLFFDMMMRLNLELNLWDSDLNSPWRAEALALRVTQKQSDLLDFATFVARVVES</sequence>
<keyword evidence="1 2" id="KW-0812">Transmembrane</keyword>
<accession>G7JTL1</accession>
<protein>
    <submittedName>
        <fullName evidence="2">Transmembrane protein, putative</fullName>
    </submittedName>
</protein>
<dbReference type="Proteomes" id="UP000002051">
    <property type="component" value="Chromosome 4"/>
</dbReference>
<dbReference type="AlphaFoldDB" id="G7JTL1"/>
<keyword evidence="1" id="KW-0472">Membrane</keyword>
<keyword evidence="4" id="KW-1185">Reference proteome</keyword>
<evidence type="ECO:0000313" key="2">
    <source>
        <dbReference type="EMBL" id="AES87978.1"/>
    </source>
</evidence>
<feature type="transmembrane region" description="Helical" evidence="1">
    <location>
        <begin position="20"/>
        <end position="41"/>
    </location>
</feature>
<gene>
    <name evidence="2" type="ordered locus">MTR_4g039570</name>
</gene>
<name>G7JTL1_MEDTR</name>
<evidence type="ECO:0000313" key="4">
    <source>
        <dbReference type="Proteomes" id="UP000002051"/>
    </source>
</evidence>
<dbReference type="EMBL" id="CM001220">
    <property type="protein sequence ID" value="AES87978.1"/>
    <property type="molecule type" value="Genomic_DNA"/>
</dbReference>
<reference evidence="2 4" key="1">
    <citation type="journal article" date="2011" name="Nature">
        <title>The Medicago genome provides insight into the evolution of rhizobial symbioses.</title>
        <authorList>
            <person name="Young N.D."/>
            <person name="Debelle F."/>
            <person name="Oldroyd G.E."/>
            <person name="Geurts R."/>
            <person name="Cannon S.B."/>
            <person name="Udvardi M.K."/>
            <person name="Benedito V.A."/>
            <person name="Mayer K.F."/>
            <person name="Gouzy J."/>
            <person name="Schoof H."/>
            <person name="Van de Peer Y."/>
            <person name="Proost S."/>
            <person name="Cook D.R."/>
            <person name="Meyers B.C."/>
            <person name="Spannagl M."/>
            <person name="Cheung F."/>
            <person name="De Mita S."/>
            <person name="Krishnakumar V."/>
            <person name="Gundlach H."/>
            <person name="Zhou S."/>
            <person name="Mudge J."/>
            <person name="Bharti A.K."/>
            <person name="Murray J.D."/>
            <person name="Naoumkina M.A."/>
            <person name="Rosen B."/>
            <person name="Silverstein K.A."/>
            <person name="Tang H."/>
            <person name="Rombauts S."/>
            <person name="Zhao P.X."/>
            <person name="Zhou P."/>
            <person name="Barbe V."/>
            <person name="Bardou P."/>
            <person name="Bechner M."/>
            <person name="Bellec A."/>
            <person name="Berger A."/>
            <person name="Berges H."/>
            <person name="Bidwell S."/>
            <person name="Bisseling T."/>
            <person name="Choisne N."/>
            <person name="Couloux A."/>
            <person name="Denny R."/>
            <person name="Deshpande S."/>
            <person name="Dai X."/>
            <person name="Doyle J.J."/>
            <person name="Dudez A.M."/>
            <person name="Farmer A.D."/>
            <person name="Fouteau S."/>
            <person name="Franken C."/>
            <person name="Gibelin C."/>
            <person name="Gish J."/>
            <person name="Goldstein S."/>
            <person name="Gonzalez A.J."/>
            <person name="Green P.J."/>
            <person name="Hallab A."/>
            <person name="Hartog M."/>
            <person name="Hua A."/>
            <person name="Humphray S.J."/>
            <person name="Jeong D.H."/>
            <person name="Jing Y."/>
            <person name="Jocker A."/>
            <person name="Kenton S.M."/>
            <person name="Kim D.J."/>
            <person name="Klee K."/>
            <person name="Lai H."/>
            <person name="Lang C."/>
            <person name="Lin S."/>
            <person name="Macmil S.L."/>
            <person name="Magdelenat G."/>
            <person name="Matthews L."/>
            <person name="McCorrison J."/>
            <person name="Monaghan E.L."/>
            <person name="Mun J.H."/>
            <person name="Najar F.Z."/>
            <person name="Nicholson C."/>
            <person name="Noirot C."/>
            <person name="O'Bleness M."/>
            <person name="Paule C.R."/>
            <person name="Poulain J."/>
            <person name="Prion F."/>
            <person name="Qin B."/>
            <person name="Qu C."/>
            <person name="Retzel E.F."/>
            <person name="Riddle C."/>
            <person name="Sallet E."/>
            <person name="Samain S."/>
            <person name="Samson N."/>
            <person name="Sanders I."/>
            <person name="Saurat O."/>
            <person name="Scarpelli C."/>
            <person name="Schiex T."/>
            <person name="Segurens B."/>
            <person name="Severin A.J."/>
            <person name="Sherrier D.J."/>
            <person name="Shi R."/>
            <person name="Sims S."/>
            <person name="Singer S.R."/>
            <person name="Sinharoy S."/>
            <person name="Sterck L."/>
            <person name="Viollet A."/>
            <person name="Wang B.B."/>
            <person name="Wang K."/>
            <person name="Wang M."/>
            <person name="Wang X."/>
            <person name="Warfsmann J."/>
            <person name="Weissenbach J."/>
            <person name="White D.D."/>
            <person name="White J.D."/>
            <person name="Wiley G.B."/>
            <person name="Wincker P."/>
            <person name="Xing Y."/>
            <person name="Yang L."/>
            <person name="Yao Z."/>
            <person name="Ying F."/>
            <person name="Zhai J."/>
            <person name="Zhou L."/>
            <person name="Zuber A."/>
            <person name="Denarie J."/>
            <person name="Dixon R.A."/>
            <person name="May G.D."/>
            <person name="Schwartz D.C."/>
            <person name="Rogers J."/>
            <person name="Quetier F."/>
            <person name="Town C.D."/>
            <person name="Roe B.A."/>
        </authorList>
    </citation>
    <scope>NUCLEOTIDE SEQUENCE [LARGE SCALE GENOMIC DNA]</scope>
    <source>
        <strain evidence="2">A17</strain>
        <strain evidence="3 4">cv. Jemalong A17</strain>
    </source>
</reference>
<evidence type="ECO:0000313" key="3">
    <source>
        <dbReference type="EnsemblPlants" id="AES87978"/>
    </source>
</evidence>
<reference evidence="2 4" key="2">
    <citation type="journal article" date="2014" name="BMC Genomics">
        <title>An improved genome release (version Mt4.0) for the model legume Medicago truncatula.</title>
        <authorList>
            <person name="Tang H."/>
            <person name="Krishnakumar V."/>
            <person name="Bidwell S."/>
            <person name="Rosen B."/>
            <person name="Chan A."/>
            <person name="Zhou S."/>
            <person name="Gentzbittel L."/>
            <person name="Childs K.L."/>
            <person name="Yandell M."/>
            <person name="Gundlach H."/>
            <person name="Mayer K.F."/>
            <person name="Schwartz D.C."/>
            <person name="Town C.D."/>
        </authorList>
    </citation>
    <scope>GENOME REANNOTATION</scope>
    <source>
        <strain evidence="3 4">cv. Jemalong A17</strain>
    </source>
</reference>
<organism evidence="2 4">
    <name type="scientific">Medicago truncatula</name>
    <name type="common">Barrel medic</name>
    <name type="synonym">Medicago tribuloides</name>
    <dbReference type="NCBI Taxonomy" id="3880"/>
    <lineage>
        <taxon>Eukaryota</taxon>
        <taxon>Viridiplantae</taxon>
        <taxon>Streptophyta</taxon>
        <taxon>Embryophyta</taxon>
        <taxon>Tracheophyta</taxon>
        <taxon>Spermatophyta</taxon>
        <taxon>Magnoliopsida</taxon>
        <taxon>eudicotyledons</taxon>
        <taxon>Gunneridae</taxon>
        <taxon>Pentapetalae</taxon>
        <taxon>rosids</taxon>
        <taxon>fabids</taxon>
        <taxon>Fabales</taxon>
        <taxon>Fabaceae</taxon>
        <taxon>Papilionoideae</taxon>
        <taxon>50 kb inversion clade</taxon>
        <taxon>NPAAA clade</taxon>
        <taxon>Hologalegina</taxon>
        <taxon>IRL clade</taxon>
        <taxon>Trifolieae</taxon>
        <taxon>Medicago</taxon>
    </lineage>
</organism>
<dbReference type="EnsemblPlants" id="AES87978">
    <property type="protein sequence ID" value="AES87978"/>
    <property type="gene ID" value="MTR_4g039570"/>
</dbReference>